<keyword evidence="2 7" id="KW-0813">Transport</keyword>
<keyword evidence="6 7" id="KW-0472">Membrane</keyword>
<dbReference type="InterPro" id="IPR035906">
    <property type="entry name" value="MetI-like_sf"/>
</dbReference>
<evidence type="ECO:0000313" key="9">
    <source>
        <dbReference type="EMBL" id="UWP58261.1"/>
    </source>
</evidence>
<dbReference type="InterPro" id="IPR000515">
    <property type="entry name" value="MetI-like"/>
</dbReference>
<dbReference type="SUPFAM" id="SSF161098">
    <property type="entry name" value="MetI-like"/>
    <property type="match status" value="1"/>
</dbReference>
<evidence type="ECO:0000256" key="6">
    <source>
        <dbReference type="ARBA" id="ARBA00023136"/>
    </source>
</evidence>
<evidence type="ECO:0000256" key="2">
    <source>
        <dbReference type="ARBA" id="ARBA00022448"/>
    </source>
</evidence>
<comment type="similarity">
    <text evidence="7">Belongs to the binding-protein-dependent transport system permease family.</text>
</comment>
<keyword evidence="4 7" id="KW-0812">Transmembrane</keyword>
<comment type="subcellular location">
    <subcellularLocation>
        <location evidence="1 7">Cell membrane</location>
        <topology evidence="1 7">Multi-pass membrane protein</topology>
    </subcellularLocation>
</comment>
<reference evidence="9" key="1">
    <citation type="journal article" date="2022" name="Cell">
        <title>Design, construction, and in vivo augmentation of a complex gut microbiome.</title>
        <authorList>
            <person name="Cheng A.G."/>
            <person name="Ho P.Y."/>
            <person name="Aranda-Diaz A."/>
            <person name="Jain S."/>
            <person name="Yu F.B."/>
            <person name="Meng X."/>
            <person name="Wang M."/>
            <person name="Iakiviak M."/>
            <person name="Nagashima K."/>
            <person name="Zhao A."/>
            <person name="Murugkar P."/>
            <person name="Patil A."/>
            <person name="Atabakhsh K."/>
            <person name="Weakley A."/>
            <person name="Yan J."/>
            <person name="Brumbaugh A.R."/>
            <person name="Higginbottom S."/>
            <person name="Dimas A."/>
            <person name="Shiver A.L."/>
            <person name="Deutschbauer A."/>
            <person name="Neff N."/>
            <person name="Sonnenburg J.L."/>
            <person name="Huang K.C."/>
            <person name="Fischbach M.A."/>
        </authorList>
    </citation>
    <scope>NUCLEOTIDE SEQUENCE</scope>
    <source>
        <strain evidence="9">DSM 19829</strain>
    </source>
</reference>
<gene>
    <name evidence="9" type="ORF">NQ502_12830</name>
</gene>
<organism evidence="9 10">
    <name type="scientific">Ruminococcus gauvreauii</name>
    <dbReference type="NCBI Taxonomy" id="438033"/>
    <lineage>
        <taxon>Bacteria</taxon>
        <taxon>Bacillati</taxon>
        <taxon>Bacillota</taxon>
        <taxon>Clostridia</taxon>
        <taxon>Eubacteriales</taxon>
        <taxon>Oscillospiraceae</taxon>
        <taxon>Ruminococcus</taxon>
    </lineage>
</organism>
<dbReference type="InterPro" id="IPR050366">
    <property type="entry name" value="BP-dependent_transpt_permease"/>
</dbReference>
<feature type="transmembrane region" description="Helical" evidence="7">
    <location>
        <begin position="207"/>
        <end position="228"/>
    </location>
</feature>
<keyword evidence="10" id="KW-1185">Reference proteome</keyword>
<dbReference type="EMBL" id="CP102290">
    <property type="protein sequence ID" value="UWP58261.1"/>
    <property type="molecule type" value="Genomic_DNA"/>
</dbReference>
<dbReference type="CDD" id="cd06261">
    <property type="entry name" value="TM_PBP2"/>
    <property type="match status" value="1"/>
</dbReference>
<dbReference type="RefSeq" id="WP_028529927.1">
    <property type="nucleotide sequence ID" value="NZ_CABLBR010000037.1"/>
</dbReference>
<dbReference type="PANTHER" id="PTHR43386:SF1">
    <property type="entry name" value="D,D-DIPEPTIDE TRANSPORT SYSTEM PERMEASE PROTEIN DDPC-RELATED"/>
    <property type="match status" value="1"/>
</dbReference>
<dbReference type="Proteomes" id="UP001060164">
    <property type="component" value="Chromosome"/>
</dbReference>
<keyword evidence="3" id="KW-1003">Cell membrane</keyword>
<feature type="transmembrane region" description="Helical" evidence="7">
    <location>
        <begin position="163"/>
        <end position="181"/>
    </location>
</feature>
<dbReference type="PANTHER" id="PTHR43386">
    <property type="entry name" value="OLIGOPEPTIDE TRANSPORT SYSTEM PERMEASE PROTEIN APPC"/>
    <property type="match status" value="1"/>
</dbReference>
<accession>A0ABY5VCQ3</accession>
<evidence type="ECO:0000256" key="5">
    <source>
        <dbReference type="ARBA" id="ARBA00022989"/>
    </source>
</evidence>
<evidence type="ECO:0000256" key="1">
    <source>
        <dbReference type="ARBA" id="ARBA00004651"/>
    </source>
</evidence>
<dbReference type="PROSITE" id="PS50928">
    <property type="entry name" value="ABC_TM1"/>
    <property type="match status" value="1"/>
</dbReference>
<evidence type="ECO:0000256" key="7">
    <source>
        <dbReference type="RuleBase" id="RU363032"/>
    </source>
</evidence>
<evidence type="ECO:0000259" key="8">
    <source>
        <dbReference type="PROSITE" id="PS50928"/>
    </source>
</evidence>
<evidence type="ECO:0000256" key="3">
    <source>
        <dbReference type="ARBA" id="ARBA00022475"/>
    </source>
</evidence>
<sequence length="303" mass="33494">MEEKTSEQGLFEIVGLDYRKQVSELKEPSFRDRLRGKPVFSILVLSLIFGGCLFANVIANHDPGYFYLDNINQAPNSEFFFGTDSMGRDIFSLIWSGGRASIAIGLLSAAITTVIGIAYGCISGIAGSHVDSVMMRMTEIAGSIPSILLILLFTSFFDSNNVWTLSLVIGALGWFNLARIVRSEVRQIRNQEYVLVSRSMGAGFGHIMLRHLIPNFVSAIMFVIVSSISNSMTTEATLSFLGLGLPVEVVSWGSMLSLANRALMLNTWWVILIPGLFLTITLVCITNIGQYFRKEVNRRLSNL</sequence>
<protein>
    <submittedName>
        <fullName evidence="9">ABC transporter permease</fullName>
    </submittedName>
</protein>
<feature type="transmembrane region" description="Helical" evidence="7">
    <location>
        <begin position="102"/>
        <end position="126"/>
    </location>
</feature>
<feature type="domain" description="ABC transmembrane type-1" evidence="8">
    <location>
        <begin position="98"/>
        <end position="289"/>
    </location>
</feature>
<feature type="transmembrane region" description="Helical" evidence="7">
    <location>
        <begin position="268"/>
        <end position="289"/>
    </location>
</feature>
<evidence type="ECO:0000313" key="10">
    <source>
        <dbReference type="Proteomes" id="UP001060164"/>
    </source>
</evidence>
<evidence type="ECO:0000256" key="4">
    <source>
        <dbReference type="ARBA" id="ARBA00022692"/>
    </source>
</evidence>
<name>A0ABY5VCQ3_9FIRM</name>
<feature type="transmembrane region" description="Helical" evidence="7">
    <location>
        <begin position="138"/>
        <end position="157"/>
    </location>
</feature>
<dbReference type="Gene3D" id="1.10.3720.10">
    <property type="entry name" value="MetI-like"/>
    <property type="match status" value="1"/>
</dbReference>
<keyword evidence="5 7" id="KW-1133">Transmembrane helix</keyword>
<feature type="transmembrane region" description="Helical" evidence="7">
    <location>
        <begin position="39"/>
        <end position="59"/>
    </location>
</feature>
<proteinExistence type="inferred from homology"/>
<dbReference type="Pfam" id="PF00528">
    <property type="entry name" value="BPD_transp_1"/>
    <property type="match status" value="1"/>
</dbReference>